<evidence type="ECO:0000259" key="1">
    <source>
        <dbReference type="Pfam" id="PF13480"/>
    </source>
</evidence>
<comment type="caution">
    <text evidence="2">The sequence shown here is derived from an EMBL/GenBank/DDBJ whole genome shotgun (WGS) entry which is preliminary data.</text>
</comment>
<dbReference type="EMBL" id="BMED01000007">
    <property type="protein sequence ID" value="GGC97163.1"/>
    <property type="molecule type" value="Genomic_DNA"/>
</dbReference>
<reference evidence="2" key="1">
    <citation type="journal article" date="2014" name="Int. J. Syst. Evol. Microbiol.">
        <title>Complete genome sequence of Corynebacterium casei LMG S-19264T (=DSM 44701T), isolated from a smear-ripened cheese.</title>
        <authorList>
            <consortium name="US DOE Joint Genome Institute (JGI-PGF)"/>
            <person name="Walter F."/>
            <person name="Albersmeier A."/>
            <person name="Kalinowski J."/>
            <person name="Ruckert C."/>
        </authorList>
    </citation>
    <scope>NUCLEOTIDE SEQUENCE</scope>
    <source>
        <strain evidence="2">CGMCC 1.10998</strain>
    </source>
</reference>
<dbReference type="PANTHER" id="PTHR36174">
    <property type="entry name" value="LIPID II:GLYCINE GLYCYLTRANSFERASE"/>
    <property type="match status" value="1"/>
</dbReference>
<dbReference type="AlphaFoldDB" id="A0A916XQY9"/>
<sequence length="361" mass="40914">MNSIVEASAAQLQSPTASSPLSIKLMQPQDAARWDQFVQECPEATFFHRAGWQPVIERAFGHKTWFYYAESEGKIVGVLPLAEIKSALFGHSLSSLPFCVYGGVASESEAARAALNQQAQALAGKLGVGHLEYRNIKAQAQEGWHTKELYVTFRKEIDPDEEKNMLAIPRKQRAMVRKGIKFELKSELDEGVDRFFHAYSTSVHRLGTPVFSKKFFRLLKETFGPDCEVMTIVKDDRVIASVMSFYFRDEVLPYYGGGTAEARDLAGNDFMYWELMRRACARGYKVFDFGRSKLGTGAFDFKKNWGFEPQALHYAYQLHKSTAVPDNNPLNPKYQLFIKMWQRMPLSLANLIGPHIVKNLG</sequence>
<dbReference type="PANTHER" id="PTHR36174:SF1">
    <property type="entry name" value="LIPID II:GLYCINE GLYCYLTRANSFERASE"/>
    <property type="match status" value="1"/>
</dbReference>
<dbReference type="RefSeq" id="WP_188568961.1">
    <property type="nucleotide sequence ID" value="NZ_BMED01000007.1"/>
</dbReference>
<dbReference type="Pfam" id="PF13480">
    <property type="entry name" value="Acetyltransf_6"/>
    <property type="match status" value="1"/>
</dbReference>
<dbReference type="NCBIfam" id="TIGR03019">
    <property type="entry name" value="pepcterm_femAB"/>
    <property type="match status" value="1"/>
</dbReference>
<proteinExistence type="predicted"/>
<dbReference type="InterPro" id="IPR017469">
    <property type="entry name" value="PEP-CTERM_FemAB-rel"/>
</dbReference>
<organism evidence="2 3">
    <name type="scientific">Undibacterium terreum</name>
    <dbReference type="NCBI Taxonomy" id="1224302"/>
    <lineage>
        <taxon>Bacteria</taxon>
        <taxon>Pseudomonadati</taxon>
        <taxon>Pseudomonadota</taxon>
        <taxon>Betaproteobacteria</taxon>
        <taxon>Burkholderiales</taxon>
        <taxon>Oxalobacteraceae</taxon>
        <taxon>Undibacterium</taxon>
    </lineage>
</organism>
<feature type="domain" description="BioF2-like acetyltransferase" evidence="1">
    <location>
        <begin position="170"/>
        <end position="303"/>
    </location>
</feature>
<keyword evidence="3" id="KW-1185">Reference proteome</keyword>
<dbReference type="InterPro" id="IPR050644">
    <property type="entry name" value="PG_Glycine_Bridge_Synth"/>
</dbReference>
<gene>
    <name evidence="2" type="ORF">GCM10011396_50800</name>
</gene>
<name>A0A916XQY9_9BURK</name>
<evidence type="ECO:0000313" key="2">
    <source>
        <dbReference type="EMBL" id="GGC97163.1"/>
    </source>
</evidence>
<dbReference type="InterPro" id="IPR038740">
    <property type="entry name" value="BioF2-like_GNAT_dom"/>
</dbReference>
<dbReference type="InterPro" id="IPR016181">
    <property type="entry name" value="Acyl_CoA_acyltransferase"/>
</dbReference>
<accession>A0A916XQY9</accession>
<dbReference type="SUPFAM" id="SSF55729">
    <property type="entry name" value="Acyl-CoA N-acyltransferases (Nat)"/>
    <property type="match status" value="2"/>
</dbReference>
<dbReference type="Proteomes" id="UP000637423">
    <property type="component" value="Unassembled WGS sequence"/>
</dbReference>
<protein>
    <submittedName>
        <fullName evidence="2">Peptidoglycan bridge formation protein FemAB</fullName>
    </submittedName>
</protein>
<dbReference type="Gene3D" id="3.40.630.30">
    <property type="match status" value="2"/>
</dbReference>
<reference evidence="2" key="2">
    <citation type="submission" date="2020-09" db="EMBL/GenBank/DDBJ databases">
        <authorList>
            <person name="Sun Q."/>
            <person name="Zhou Y."/>
        </authorList>
    </citation>
    <scope>NUCLEOTIDE SEQUENCE</scope>
    <source>
        <strain evidence="2">CGMCC 1.10998</strain>
    </source>
</reference>
<evidence type="ECO:0000313" key="3">
    <source>
        <dbReference type="Proteomes" id="UP000637423"/>
    </source>
</evidence>